<evidence type="ECO:0000313" key="1">
    <source>
        <dbReference type="EMBL" id="OCX68260.1"/>
    </source>
</evidence>
<gene>
    <name evidence="1" type="ORF">A6P07_18735</name>
</gene>
<proteinExistence type="predicted"/>
<sequence>MSEEPSKTAIYGNVKIQGDHAARLRREAAARKLSLPALITEYTLRGLETQGPEDDALNGVEKRIVSSILATRSDIESLTAEVDTLAAMFDTIVKLLLVHLPEPVVDEKEAITASALGRYEKFLTQVAETGFDHDRPRAIARIAQLLDRRAHPIENS</sequence>
<protein>
    <submittedName>
        <fullName evidence="1">Uncharacterized protein</fullName>
    </submittedName>
</protein>
<organism evidence="1 2">
    <name type="scientific">Acidithiobacillus thiooxidans</name>
    <name type="common">Thiobacillus thiooxidans</name>
    <dbReference type="NCBI Taxonomy" id="930"/>
    <lineage>
        <taxon>Bacteria</taxon>
        <taxon>Pseudomonadati</taxon>
        <taxon>Pseudomonadota</taxon>
        <taxon>Acidithiobacillia</taxon>
        <taxon>Acidithiobacillales</taxon>
        <taxon>Acidithiobacillaceae</taxon>
        <taxon>Acidithiobacillus</taxon>
    </lineage>
</organism>
<accession>A0A1C2IIK3</accession>
<comment type="caution">
    <text evidence="1">The sequence shown here is derived from an EMBL/GenBank/DDBJ whole genome shotgun (WGS) entry which is preliminary data.</text>
</comment>
<evidence type="ECO:0000313" key="2">
    <source>
        <dbReference type="Proteomes" id="UP000094893"/>
    </source>
</evidence>
<name>A0A1C2IIK3_ACITH</name>
<dbReference type="EMBL" id="LWSA01000307">
    <property type="protein sequence ID" value="OCX68260.1"/>
    <property type="molecule type" value="Genomic_DNA"/>
</dbReference>
<dbReference type="AlphaFoldDB" id="A0A1C2IIK3"/>
<dbReference type="Proteomes" id="UP000094893">
    <property type="component" value="Unassembled WGS sequence"/>
</dbReference>
<dbReference type="RefSeq" id="WP_024894088.1">
    <property type="nucleotide sequence ID" value="NZ_LWRZ01000123.1"/>
</dbReference>
<reference evidence="1 2" key="1">
    <citation type="journal article" date="2016" name="Int. J. Mol. Sci.">
        <title>Comparative genomics of the extreme acidophile Acidithiobacillus thiooxidans reveals intraspecific divergence and niche adaptation.</title>
        <authorList>
            <person name="Zhang X."/>
            <person name="Feng X."/>
            <person name="Tao J."/>
            <person name="Ma L."/>
            <person name="Xiao Y."/>
            <person name="Liang Y."/>
            <person name="Liu X."/>
            <person name="Yin H."/>
        </authorList>
    </citation>
    <scope>NUCLEOTIDE SEQUENCE [LARGE SCALE GENOMIC DNA]</scope>
    <source>
        <strain evidence="1 2">A02</strain>
    </source>
</reference>